<dbReference type="PANTHER" id="PTHR34976">
    <property type="entry name" value="RIBONUCLEASE YQCG-RELATED"/>
    <property type="match status" value="1"/>
</dbReference>
<evidence type="ECO:0000259" key="6">
    <source>
        <dbReference type="PROSITE" id="PS51756"/>
    </source>
</evidence>
<dbReference type="PANTHER" id="PTHR34976:SF2">
    <property type="entry name" value="TYPE VII SECRETION SYSTEM PROTEIN ESSD"/>
    <property type="match status" value="1"/>
</dbReference>
<dbReference type="Gene3D" id="3.40.570.10">
    <property type="entry name" value="Extracellular Endonuclease, subunit A"/>
    <property type="match status" value="1"/>
</dbReference>
<accession>A0ABV2K5D7</accession>
<comment type="similarity">
    <text evidence="4">In the N-terminal section; belongs to the LXG family.</text>
</comment>
<reference evidence="7 8" key="1">
    <citation type="submission" date="2024-06" db="EMBL/GenBank/DDBJ databases">
        <title>Sorghum-associated microbial communities from plants grown in Nebraska, USA.</title>
        <authorList>
            <person name="Schachtman D."/>
        </authorList>
    </citation>
    <scope>NUCLEOTIDE SEQUENCE [LARGE SCALE GENOMIC DNA]</scope>
    <source>
        <strain evidence="7 8">1288</strain>
    </source>
</reference>
<dbReference type="InterPro" id="IPR044927">
    <property type="entry name" value="Endonuclea_NS_2"/>
</dbReference>
<proteinExistence type="inferred from homology"/>
<name>A0ABV2K5D7_SPOPS</name>
<evidence type="ECO:0000256" key="2">
    <source>
        <dbReference type="ARBA" id="ARBA00022475"/>
    </source>
</evidence>
<evidence type="ECO:0000256" key="4">
    <source>
        <dbReference type="ARBA" id="ARBA00034117"/>
    </source>
</evidence>
<keyword evidence="3" id="KW-0472">Membrane</keyword>
<evidence type="ECO:0000313" key="7">
    <source>
        <dbReference type="EMBL" id="MET3656306.1"/>
    </source>
</evidence>
<dbReference type="InterPro" id="IPR006829">
    <property type="entry name" value="LXG_dom"/>
</dbReference>
<dbReference type="Pfam" id="PF13930">
    <property type="entry name" value="Endonuclea_NS_2"/>
    <property type="match status" value="1"/>
</dbReference>
<dbReference type="RefSeq" id="WP_354312563.1">
    <property type="nucleotide sequence ID" value="NZ_JBEPME010000001.1"/>
</dbReference>
<dbReference type="PROSITE" id="PS51756">
    <property type="entry name" value="LXG"/>
    <property type="match status" value="1"/>
</dbReference>
<dbReference type="Proteomes" id="UP001549104">
    <property type="component" value="Unassembled WGS sequence"/>
</dbReference>
<dbReference type="Pfam" id="PF04740">
    <property type="entry name" value="LXG"/>
    <property type="match status" value="1"/>
</dbReference>
<sequence length="538" mass="60391">MKVVDVSPFHDGLRRNNTMLNRLENEMKAIETAVEGLVALEDSLKGQGGDAIREFYAECHLPFLQFFMTFKSNYVNVFTQMDYALDALEPNANGFIRETFLEGEVEAGLTEISQLTSSLTDEANAIMNQVADIVVLPHLNDSDVQEGVRDARRKRDQTIADLYEFDANQTRALMTIENDLSIMETWLADIESLFKGGLTGVHFESKQWAAITLNSGLQTGIDPQTSAVAGGLGNSDQDNLIGTEIKAGAFQALESKRTETIERGAYGSYNLLKFHIYENGLIIKEYQLGTRKQIQYEVVKEVEEEFDDGGVRELDNYFEGTKLAFVDYIHPRAIIQKGFKKMALAIIPGVKPSKYKGNLSVKKTSAVENKSKVTGKDPIKVKYGEQYTKDGRRKVLKQNVEYTTKEGHTYKTDSKGRISSCESKLQLGEGKRNNYAQKVVGREDRLPDDEGGHLIASIFKGSGNMDNLIPMNGNLNKGEWKKLENVWAKQLNKGKSVEVKIKPIYKGDLQRPDSFKIEYKIGNKDWEFTDLKNKPGGK</sequence>
<comment type="subcellular location">
    <subcellularLocation>
        <location evidence="1">Cell membrane</location>
    </subcellularLocation>
</comment>
<dbReference type="InterPro" id="IPR044929">
    <property type="entry name" value="DNA/RNA_non-sp_Endonuclease_sf"/>
</dbReference>
<evidence type="ECO:0000256" key="1">
    <source>
        <dbReference type="ARBA" id="ARBA00004236"/>
    </source>
</evidence>
<dbReference type="InterPro" id="IPR044925">
    <property type="entry name" value="His-Me_finger_sf"/>
</dbReference>
<organism evidence="7 8">
    <name type="scientific">Sporosarcina psychrophila</name>
    <name type="common">Bacillus psychrophilus</name>
    <dbReference type="NCBI Taxonomy" id="1476"/>
    <lineage>
        <taxon>Bacteria</taxon>
        <taxon>Bacillati</taxon>
        <taxon>Bacillota</taxon>
        <taxon>Bacilli</taxon>
        <taxon>Bacillales</taxon>
        <taxon>Caryophanaceae</taxon>
        <taxon>Sporosarcina</taxon>
    </lineage>
</organism>
<protein>
    <submittedName>
        <fullName evidence="7">Archaellum component FlaC</fullName>
    </submittedName>
</protein>
<dbReference type="SUPFAM" id="SSF54060">
    <property type="entry name" value="His-Me finger endonucleases"/>
    <property type="match status" value="1"/>
</dbReference>
<dbReference type="EMBL" id="JBEPME010000001">
    <property type="protein sequence ID" value="MET3656306.1"/>
    <property type="molecule type" value="Genomic_DNA"/>
</dbReference>
<evidence type="ECO:0000256" key="5">
    <source>
        <dbReference type="SAM" id="Coils"/>
    </source>
</evidence>
<feature type="domain" description="LXG" evidence="6">
    <location>
        <begin position="1"/>
        <end position="229"/>
    </location>
</feature>
<feature type="coiled-coil region" evidence="5">
    <location>
        <begin position="13"/>
        <end position="40"/>
    </location>
</feature>
<comment type="caution">
    <text evidence="7">The sequence shown here is derived from an EMBL/GenBank/DDBJ whole genome shotgun (WGS) entry which is preliminary data.</text>
</comment>
<dbReference type="InterPro" id="IPR051768">
    <property type="entry name" value="Bact_secretion_toxin"/>
</dbReference>
<evidence type="ECO:0000256" key="3">
    <source>
        <dbReference type="ARBA" id="ARBA00023136"/>
    </source>
</evidence>
<evidence type="ECO:0000313" key="8">
    <source>
        <dbReference type="Proteomes" id="UP001549104"/>
    </source>
</evidence>
<keyword evidence="2" id="KW-1003">Cell membrane</keyword>
<keyword evidence="8" id="KW-1185">Reference proteome</keyword>
<gene>
    <name evidence="7" type="ORF">ABIC55_001390</name>
</gene>
<keyword evidence="5" id="KW-0175">Coiled coil</keyword>